<dbReference type="InterPro" id="IPR051531">
    <property type="entry name" value="N-acetyltransferase"/>
</dbReference>
<dbReference type="PANTHER" id="PTHR43792">
    <property type="entry name" value="GNAT FAMILY, PUTATIVE (AFU_ORTHOLOGUE AFUA_3G00765)-RELATED-RELATED"/>
    <property type="match status" value="1"/>
</dbReference>
<evidence type="ECO:0000259" key="4">
    <source>
        <dbReference type="PROSITE" id="PS51186"/>
    </source>
</evidence>
<dbReference type="Gene3D" id="3.40.630.30">
    <property type="match status" value="1"/>
</dbReference>
<dbReference type="InterPro" id="IPR000182">
    <property type="entry name" value="GNAT_dom"/>
</dbReference>
<keyword evidence="6" id="KW-1185">Reference proteome</keyword>
<dbReference type="EMBL" id="SORX01000004">
    <property type="protein sequence ID" value="TFE01523.1"/>
    <property type="molecule type" value="Genomic_DNA"/>
</dbReference>
<dbReference type="RefSeq" id="WP_134381241.1">
    <property type="nucleotide sequence ID" value="NZ_SORX01000004.1"/>
</dbReference>
<evidence type="ECO:0000256" key="1">
    <source>
        <dbReference type="ARBA" id="ARBA00022679"/>
    </source>
</evidence>
<dbReference type="SUPFAM" id="SSF55729">
    <property type="entry name" value="Acyl-CoA N-acyltransferases (Nat)"/>
    <property type="match status" value="1"/>
</dbReference>
<protein>
    <submittedName>
        <fullName evidence="5">N-acetyltransferase</fullName>
    </submittedName>
</protein>
<gene>
    <name evidence="5" type="ORF">E2626_08090</name>
</gene>
<dbReference type="AlphaFoldDB" id="A0A4Y8LGQ6"/>
<dbReference type="PANTHER" id="PTHR43792:SF8">
    <property type="entry name" value="[RIBOSOMAL PROTEIN US5]-ALANINE N-ACETYLTRANSFERASE"/>
    <property type="match status" value="1"/>
</dbReference>
<keyword evidence="2" id="KW-0012">Acyltransferase</keyword>
<dbReference type="PROSITE" id="PS51186">
    <property type="entry name" value="GNAT"/>
    <property type="match status" value="1"/>
</dbReference>
<dbReference type="Pfam" id="PF13302">
    <property type="entry name" value="Acetyltransf_3"/>
    <property type="match status" value="1"/>
</dbReference>
<dbReference type="CDD" id="cd04301">
    <property type="entry name" value="NAT_SF"/>
    <property type="match status" value="1"/>
</dbReference>
<evidence type="ECO:0000313" key="5">
    <source>
        <dbReference type="EMBL" id="TFE01523.1"/>
    </source>
</evidence>
<comment type="caution">
    <text evidence="5">The sequence shown here is derived from an EMBL/GenBank/DDBJ whole genome shotgun (WGS) entry which is preliminary data.</text>
</comment>
<proteinExistence type="inferred from homology"/>
<name>A0A4Y8LGQ6_9BACL</name>
<dbReference type="GO" id="GO:0005737">
    <property type="term" value="C:cytoplasm"/>
    <property type="evidence" value="ECO:0007669"/>
    <property type="project" value="TreeGrafter"/>
</dbReference>
<sequence>MNIRIEPLQASDDENLLAFETENRSYFTSMIPDRGDDYYLPEIFAQRHQALLDEQAEGLSYFYLIKDEADRIIGRVNVTDINQSEQSGSIGYRVGESFTGRGIAKRALRLLIIEVQKKGIKKLTAQTTRNHIASQKVLLKNSFKTVEGEDEEVFLNDQKLQLISFVWNSTNHEK</sequence>
<organism evidence="5 6">
    <name type="scientific">Jeotgalibacillus salarius</name>
    <dbReference type="NCBI Taxonomy" id="546023"/>
    <lineage>
        <taxon>Bacteria</taxon>
        <taxon>Bacillati</taxon>
        <taxon>Bacillota</taxon>
        <taxon>Bacilli</taxon>
        <taxon>Bacillales</taxon>
        <taxon>Caryophanaceae</taxon>
        <taxon>Jeotgalibacillus</taxon>
    </lineage>
</organism>
<dbReference type="InterPro" id="IPR016181">
    <property type="entry name" value="Acyl_CoA_acyltransferase"/>
</dbReference>
<evidence type="ECO:0000256" key="2">
    <source>
        <dbReference type="ARBA" id="ARBA00023315"/>
    </source>
</evidence>
<dbReference type="OrthoDB" id="9801656at2"/>
<feature type="domain" description="N-acetyltransferase" evidence="4">
    <location>
        <begin position="3"/>
        <end position="173"/>
    </location>
</feature>
<reference evidence="5 6" key="1">
    <citation type="submission" date="2019-03" db="EMBL/GenBank/DDBJ databases">
        <authorList>
            <person name="Yang Y."/>
        </authorList>
    </citation>
    <scope>NUCLEOTIDE SEQUENCE [LARGE SCALE GENOMIC DNA]</scope>
    <source>
        <strain evidence="5 6">ASL-1</strain>
    </source>
</reference>
<evidence type="ECO:0000313" key="6">
    <source>
        <dbReference type="Proteomes" id="UP000297776"/>
    </source>
</evidence>
<comment type="similarity">
    <text evidence="3">Belongs to the acetyltransferase family. RimJ subfamily.</text>
</comment>
<dbReference type="Proteomes" id="UP000297776">
    <property type="component" value="Unassembled WGS sequence"/>
</dbReference>
<keyword evidence="1 5" id="KW-0808">Transferase</keyword>
<accession>A0A4Y8LGQ6</accession>
<evidence type="ECO:0000256" key="3">
    <source>
        <dbReference type="ARBA" id="ARBA00038502"/>
    </source>
</evidence>
<dbReference type="GO" id="GO:0008999">
    <property type="term" value="F:protein-N-terminal-alanine acetyltransferase activity"/>
    <property type="evidence" value="ECO:0007669"/>
    <property type="project" value="TreeGrafter"/>
</dbReference>